<proteinExistence type="predicted"/>
<comment type="caution">
    <text evidence="1">The sequence shown here is derived from an EMBL/GenBank/DDBJ whole genome shotgun (WGS) entry which is preliminary data.</text>
</comment>
<dbReference type="EMBL" id="CAKOFQ010007537">
    <property type="protein sequence ID" value="CAH2003321.1"/>
    <property type="molecule type" value="Genomic_DNA"/>
</dbReference>
<gene>
    <name evidence="1" type="ORF">ACAOBT_LOCUS27347</name>
</gene>
<dbReference type="AlphaFoldDB" id="A0A9P0M0Y0"/>
<reference evidence="1" key="1">
    <citation type="submission" date="2022-03" db="EMBL/GenBank/DDBJ databases">
        <authorList>
            <person name="Sayadi A."/>
        </authorList>
    </citation>
    <scope>NUCLEOTIDE SEQUENCE</scope>
</reference>
<sequence>MRIEYEDQQIVVAPTQHVRRYVHDLVTDVRGYSGERTFRDLMFMLFGTELHEIAIAKLNLICSDEYAKYSRTRVFRSFLQYAKASALTSHEFVTYVYKLQSRATSQAVCICKEVLPHTTHWKYHECRLQIWMLEAALTKREGQSVSPNPHFEWEVLITRYDDYGAPACLELTSASTTSLSGSSGI</sequence>
<evidence type="ECO:0000313" key="2">
    <source>
        <dbReference type="Proteomes" id="UP001152888"/>
    </source>
</evidence>
<name>A0A9P0M0Y0_ACAOB</name>
<protein>
    <submittedName>
        <fullName evidence="1">Uncharacterized protein</fullName>
    </submittedName>
</protein>
<organism evidence="1 2">
    <name type="scientific">Acanthoscelides obtectus</name>
    <name type="common">Bean weevil</name>
    <name type="synonym">Bruchus obtectus</name>
    <dbReference type="NCBI Taxonomy" id="200917"/>
    <lineage>
        <taxon>Eukaryota</taxon>
        <taxon>Metazoa</taxon>
        <taxon>Ecdysozoa</taxon>
        <taxon>Arthropoda</taxon>
        <taxon>Hexapoda</taxon>
        <taxon>Insecta</taxon>
        <taxon>Pterygota</taxon>
        <taxon>Neoptera</taxon>
        <taxon>Endopterygota</taxon>
        <taxon>Coleoptera</taxon>
        <taxon>Polyphaga</taxon>
        <taxon>Cucujiformia</taxon>
        <taxon>Chrysomeloidea</taxon>
        <taxon>Chrysomelidae</taxon>
        <taxon>Bruchinae</taxon>
        <taxon>Bruchini</taxon>
        <taxon>Acanthoscelides</taxon>
    </lineage>
</organism>
<keyword evidence="2" id="KW-1185">Reference proteome</keyword>
<dbReference type="Proteomes" id="UP001152888">
    <property type="component" value="Unassembled WGS sequence"/>
</dbReference>
<evidence type="ECO:0000313" key="1">
    <source>
        <dbReference type="EMBL" id="CAH2003321.1"/>
    </source>
</evidence>
<accession>A0A9P0M0Y0</accession>